<comment type="caution">
    <text evidence="1">The sequence shown here is derived from an EMBL/GenBank/DDBJ whole genome shotgun (WGS) entry which is preliminary data.</text>
</comment>
<proteinExistence type="predicted"/>
<reference evidence="1 3" key="1">
    <citation type="submission" date="2020-08" db="EMBL/GenBank/DDBJ databases">
        <title>Genomic Encyclopedia of Type Strains, Phase IV (KMG-IV): sequencing the most valuable type-strain genomes for metagenomic binning, comparative biology and taxonomic classification.</title>
        <authorList>
            <person name="Goeker M."/>
        </authorList>
    </citation>
    <scope>NUCLEOTIDE SEQUENCE [LARGE SCALE GENOMIC DNA]</scope>
    <source>
        <strain evidence="1 3">DSM 17454</strain>
    </source>
</reference>
<organism evidence="1 3">
    <name type="scientific">Aminobacter carboxidus</name>
    <dbReference type="NCBI Taxonomy" id="376165"/>
    <lineage>
        <taxon>Bacteria</taxon>
        <taxon>Pseudomonadati</taxon>
        <taxon>Pseudomonadota</taxon>
        <taxon>Alphaproteobacteria</taxon>
        <taxon>Hyphomicrobiales</taxon>
        <taxon>Phyllobacteriaceae</taxon>
        <taxon>Aminobacter</taxon>
    </lineage>
</organism>
<feature type="non-terminal residue" evidence="1">
    <location>
        <position position="1"/>
    </location>
</feature>
<evidence type="ECO:0000313" key="3">
    <source>
        <dbReference type="Proteomes" id="UP000532373"/>
    </source>
</evidence>
<dbReference type="Proteomes" id="UP000532373">
    <property type="component" value="Unassembled WGS sequence"/>
</dbReference>
<evidence type="ECO:0000313" key="1">
    <source>
        <dbReference type="EMBL" id="MBB6468889.1"/>
    </source>
</evidence>
<dbReference type="EMBL" id="JACHGI010000012">
    <property type="protein sequence ID" value="MBB6468889.1"/>
    <property type="molecule type" value="Genomic_DNA"/>
</dbReference>
<evidence type="ECO:0000313" key="2">
    <source>
        <dbReference type="EMBL" id="MBB6470378.1"/>
    </source>
</evidence>
<accession>A0A8E1WJS1</accession>
<sequence>DLIRLGRIEGGVEPLLVKGEFPLRIDLVS</sequence>
<dbReference type="EMBL" id="JACHGI010000028">
    <property type="protein sequence ID" value="MBB6470378.1"/>
    <property type="molecule type" value="Genomic_DNA"/>
</dbReference>
<dbReference type="AlphaFoldDB" id="A0A8E1WJS1"/>
<gene>
    <name evidence="1" type="ORF">HNQ96_004776</name>
    <name evidence="2" type="ORF">HNQ96_006275</name>
</gene>
<protein>
    <submittedName>
        <fullName evidence="1">Uncharacterized protein</fullName>
    </submittedName>
</protein>
<name>A0A8E1WJS1_9HYPH</name>